<dbReference type="Proteomes" id="UP000193391">
    <property type="component" value="Unassembled WGS sequence"/>
</dbReference>
<evidence type="ECO:0000256" key="1">
    <source>
        <dbReference type="HAMAP-Rule" id="MF_00676"/>
    </source>
</evidence>
<dbReference type="InterPro" id="IPR005358">
    <property type="entry name" value="Puta_zinc/iron-chelating_dom"/>
</dbReference>
<dbReference type="NCBIfam" id="NF003507">
    <property type="entry name" value="PRK05170.2-5"/>
    <property type="match status" value="1"/>
</dbReference>
<accession>A0A1Y2L5Q9</accession>
<dbReference type="PIRSF" id="PIRSF006173">
    <property type="entry name" value="UCP006173"/>
    <property type="match status" value="1"/>
</dbReference>
<organism evidence="2 3">
    <name type="scientific">Thalassospira mesophila</name>
    <dbReference type="NCBI Taxonomy" id="1293891"/>
    <lineage>
        <taxon>Bacteria</taxon>
        <taxon>Pseudomonadati</taxon>
        <taxon>Pseudomonadota</taxon>
        <taxon>Alphaproteobacteria</taxon>
        <taxon>Rhodospirillales</taxon>
        <taxon>Thalassospiraceae</taxon>
        <taxon>Thalassospira</taxon>
    </lineage>
</organism>
<dbReference type="HAMAP" id="MF_00676">
    <property type="entry name" value="UPF0260"/>
    <property type="match status" value="1"/>
</dbReference>
<dbReference type="STRING" id="1293891.TMES_00065"/>
<dbReference type="EMBL" id="JFKA01000001">
    <property type="protein sequence ID" value="OSQ40890.1"/>
    <property type="molecule type" value="Genomic_DNA"/>
</dbReference>
<dbReference type="OrthoDB" id="9786855at2"/>
<protein>
    <recommendedName>
        <fullName evidence="1">UPF0260 protein TMES_00065</fullName>
    </recommendedName>
</protein>
<dbReference type="InterPro" id="IPR008228">
    <property type="entry name" value="UCP006173"/>
</dbReference>
<evidence type="ECO:0000313" key="3">
    <source>
        <dbReference type="Proteomes" id="UP000193391"/>
    </source>
</evidence>
<dbReference type="NCBIfam" id="NF003501">
    <property type="entry name" value="PRK05170.1-5"/>
    <property type="match status" value="1"/>
</dbReference>
<proteinExistence type="inferred from homology"/>
<dbReference type="AlphaFoldDB" id="A0A1Y2L5Q9"/>
<gene>
    <name evidence="2" type="ORF">TMES_00065</name>
</gene>
<dbReference type="PANTHER" id="PTHR37421">
    <property type="entry name" value="UPF0260 PROTEIN YCGN"/>
    <property type="match status" value="1"/>
</dbReference>
<sequence>MTLPFWKTKRLEEMNRDEWESVCDGCGKCCLHKLQDEDTDVLFYTSVACRLLDCNSCLCSDYPNRREHVPDCVKLTRKNIGDIDWMPSTCAYRLLRDGQDLPDWHPLVTGDPKSTVKAGMSVSGRVISELEAHPNLELYIVDWPS</sequence>
<comment type="caution">
    <text evidence="2">The sequence shown here is derived from an EMBL/GenBank/DDBJ whole genome shotgun (WGS) entry which is preliminary data.</text>
</comment>
<comment type="similarity">
    <text evidence="1">Belongs to the UPF0260 family.</text>
</comment>
<dbReference type="PANTHER" id="PTHR37421:SF1">
    <property type="entry name" value="UPF0260 PROTEIN YCGN"/>
    <property type="match status" value="1"/>
</dbReference>
<dbReference type="Pfam" id="PF03692">
    <property type="entry name" value="CxxCxxCC"/>
    <property type="match status" value="1"/>
</dbReference>
<evidence type="ECO:0000313" key="2">
    <source>
        <dbReference type="EMBL" id="OSQ40890.1"/>
    </source>
</evidence>
<name>A0A1Y2L5Q9_9PROT</name>
<keyword evidence="3" id="KW-1185">Reference proteome</keyword>
<reference evidence="2 3" key="1">
    <citation type="submission" date="2014-03" db="EMBL/GenBank/DDBJ databases">
        <title>The draft genome sequence of Thalassospira mesophila JCM 18969.</title>
        <authorList>
            <person name="Lai Q."/>
            <person name="Shao Z."/>
        </authorList>
    </citation>
    <scope>NUCLEOTIDE SEQUENCE [LARGE SCALE GENOMIC DNA]</scope>
    <source>
        <strain evidence="2 3">JCM 18969</strain>
    </source>
</reference>